<dbReference type="PANTHER" id="PTHR10150:SF0">
    <property type="entry name" value="DNA REPAIR ENDONUCLEASE XPF"/>
    <property type="match status" value="1"/>
</dbReference>
<dbReference type="Proteomes" id="UP000074294">
    <property type="component" value="Unassembled WGS sequence"/>
</dbReference>
<dbReference type="GO" id="GO:0003684">
    <property type="term" value="F:damaged DNA binding"/>
    <property type="evidence" value="ECO:0007669"/>
    <property type="project" value="TreeGrafter"/>
</dbReference>
<dbReference type="InterPro" id="IPR041663">
    <property type="entry name" value="DisA/LigA_HHH"/>
</dbReference>
<dbReference type="SMART" id="SM00891">
    <property type="entry name" value="ERCC4"/>
    <property type="match status" value="1"/>
</dbReference>
<dbReference type="GO" id="GO:0000014">
    <property type="term" value="F:single-stranded DNA endodeoxyribonuclease activity"/>
    <property type="evidence" value="ECO:0007669"/>
    <property type="project" value="TreeGrafter"/>
</dbReference>
<feature type="domain" description="ERCC4" evidence="7">
    <location>
        <begin position="18"/>
        <end position="98"/>
    </location>
</feature>
<evidence type="ECO:0000256" key="1">
    <source>
        <dbReference type="ARBA" id="ARBA00022722"/>
    </source>
</evidence>
<protein>
    <recommendedName>
        <fullName evidence="7">ERCC4 domain-containing protein</fullName>
    </recommendedName>
</protein>
<evidence type="ECO:0000256" key="3">
    <source>
        <dbReference type="ARBA" id="ARBA00022763"/>
    </source>
</evidence>
<evidence type="ECO:0000259" key="7">
    <source>
        <dbReference type="SMART" id="SM00891"/>
    </source>
</evidence>
<evidence type="ECO:0000313" key="8">
    <source>
        <dbReference type="EMBL" id="KUO40733.1"/>
    </source>
</evidence>
<dbReference type="InterPro" id="IPR010994">
    <property type="entry name" value="RuvA_2-like"/>
</dbReference>
<dbReference type="AlphaFoldDB" id="A0A147JW70"/>
<evidence type="ECO:0000256" key="2">
    <source>
        <dbReference type="ARBA" id="ARBA00022759"/>
    </source>
</evidence>
<dbReference type="EMBL" id="LQMQ01000036">
    <property type="protein sequence ID" value="KUO40733.1"/>
    <property type="molecule type" value="Genomic_DNA"/>
</dbReference>
<accession>A0A147JW70</accession>
<dbReference type="PANTHER" id="PTHR10150">
    <property type="entry name" value="DNA REPAIR ENDONUCLEASE XPF"/>
    <property type="match status" value="1"/>
</dbReference>
<sequence>MASGMQKKIDALGERRVRIIADHREEASGVIEELRGLGVDLEVCQLKVGDFILSDRVGVERKSVDDFLQSIVDKRLMPQAQMLRETFERPVLIIEGKGLYNRRAIHPNAISGTLAALAVDVGIPIIPTVDEKETALILVAIARREQISEKREVAVRGEPKKFSLPECQRFIVEGLPGVSAVLAKRLLEHFGTVERVMCASEQELQQVDGIGREKAREIRRVLTAIYSSPPQTP</sequence>
<keyword evidence="4" id="KW-0378">Hydrolase</keyword>
<proteinExistence type="predicted"/>
<dbReference type="Gene3D" id="1.10.150.20">
    <property type="entry name" value="5' to 3' exonuclease, C-terminal subdomain"/>
    <property type="match status" value="1"/>
</dbReference>
<keyword evidence="6" id="KW-0234">DNA repair</keyword>
<evidence type="ECO:0000256" key="5">
    <source>
        <dbReference type="ARBA" id="ARBA00023125"/>
    </source>
</evidence>
<evidence type="ECO:0000256" key="6">
    <source>
        <dbReference type="ARBA" id="ARBA00023204"/>
    </source>
</evidence>
<dbReference type="Gene3D" id="3.40.50.10130">
    <property type="match status" value="1"/>
</dbReference>
<dbReference type="GO" id="GO:1901255">
    <property type="term" value="P:nucleotide-excision repair involved in interstrand cross-link repair"/>
    <property type="evidence" value="ECO:0007669"/>
    <property type="project" value="TreeGrafter"/>
</dbReference>
<keyword evidence="2" id="KW-0255">Endonuclease</keyword>
<keyword evidence="1" id="KW-0540">Nuclease</keyword>
<organism evidence="8 9">
    <name type="scientific">Hadarchaeum yellowstonense</name>
    <dbReference type="NCBI Taxonomy" id="1776334"/>
    <lineage>
        <taxon>Archaea</taxon>
        <taxon>Methanobacteriati</taxon>
        <taxon>Candidatus Hadarchaeota</taxon>
        <taxon>Candidatus Hadarchaeia</taxon>
        <taxon>Candidatus Hadarchaeales</taxon>
        <taxon>Candidatus Hadarchaeaceae</taxon>
        <taxon>Candidatus Hadarchaeum</taxon>
    </lineage>
</organism>
<comment type="caution">
    <text evidence="8">The sequence shown here is derived from an EMBL/GenBank/DDBJ whole genome shotgun (WGS) entry which is preliminary data.</text>
</comment>
<dbReference type="SUPFAM" id="SSF52980">
    <property type="entry name" value="Restriction endonuclease-like"/>
    <property type="match status" value="1"/>
</dbReference>
<dbReference type="GO" id="GO:0003697">
    <property type="term" value="F:single-stranded DNA binding"/>
    <property type="evidence" value="ECO:0007669"/>
    <property type="project" value="TreeGrafter"/>
</dbReference>
<dbReference type="InterPro" id="IPR011335">
    <property type="entry name" value="Restrct_endonuc-II-like"/>
</dbReference>
<gene>
    <name evidence="8" type="ORF">APZ16_01060</name>
</gene>
<name>A0A147JW70_HADYE</name>
<dbReference type="InterPro" id="IPR006166">
    <property type="entry name" value="ERCC4_domain"/>
</dbReference>
<keyword evidence="5" id="KW-0238">DNA-binding</keyword>
<reference evidence="8 9" key="1">
    <citation type="journal article" date="2016" name="Nat. Microbiol.">
        <title>Genomic inference of the metabolism of cosmopolitan subsurface Archaea, Hadesarchaea.</title>
        <authorList>
            <person name="Baker B.J."/>
            <person name="Saw J.H."/>
            <person name="Lind A.E."/>
            <person name="Lazar C.S."/>
            <person name="Hinrichs K.-U."/>
            <person name="Teske A.P."/>
            <person name="Ettema T.J."/>
        </authorList>
    </citation>
    <scope>NUCLEOTIDE SEQUENCE [LARGE SCALE GENOMIC DNA]</scope>
</reference>
<keyword evidence="3" id="KW-0227">DNA damage</keyword>
<dbReference type="GO" id="GO:0000724">
    <property type="term" value="P:double-strand break repair via homologous recombination"/>
    <property type="evidence" value="ECO:0007669"/>
    <property type="project" value="TreeGrafter"/>
</dbReference>
<evidence type="ECO:0000313" key="9">
    <source>
        <dbReference type="Proteomes" id="UP000074294"/>
    </source>
</evidence>
<dbReference type="SUPFAM" id="SSF47781">
    <property type="entry name" value="RuvA domain 2-like"/>
    <property type="match status" value="1"/>
</dbReference>
<dbReference type="STRING" id="1776334.APZ16_01060"/>
<dbReference type="Pfam" id="PF02732">
    <property type="entry name" value="ERCC4"/>
    <property type="match status" value="1"/>
</dbReference>
<dbReference type="Pfam" id="PF12826">
    <property type="entry name" value="HHH_2"/>
    <property type="match status" value="1"/>
</dbReference>
<evidence type="ECO:0000256" key="4">
    <source>
        <dbReference type="ARBA" id="ARBA00022801"/>
    </source>
</evidence>
<dbReference type="CDD" id="cd20075">
    <property type="entry name" value="XPF_nuclease_XPF_arch"/>
    <property type="match status" value="1"/>
</dbReference>